<dbReference type="InterPro" id="IPR051260">
    <property type="entry name" value="Diverse_substr_monoxygenases"/>
</dbReference>
<keyword evidence="2" id="KW-0288">FMN</keyword>
<dbReference type="NCBIfam" id="TIGR03860">
    <property type="entry name" value="FMN_nitrolo"/>
    <property type="match status" value="1"/>
</dbReference>
<evidence type="ECO:0000256" key="3">
    <source>
        <dbReference type="ARBA" id="ARBA00023002"/>
    </source>
</evidence>
<evidence type="ECO:0000256" key="2">
    <source>
        <dbReference type="ARBA" id="ARBA00022643"/>
    </source>
</evidence>
<feature type="domain" description="Luciferase-like" evidence="6">
    <location>
        <begin position="22"/>
        <end position="326"/>
    </location>
</feature>
<keyword evidence="8" id="KW-1185">Reference proteome</keyword>
<dbReference type="InterPro" id="IPR016215">
    <property type="entry name" value="NTA_MOA"/>
</dbReference>
<comment type="caution">
    <text evidence="7">The sequence shown here is derived from an EMBL/GenBank/DDBJ whole genome shotgun (WGS) entry which is preliminary data.</text>
</comment>
<proteinExistence type="inferred from homology"/>
<reference evidence="7 8" key="1">
    <citation type="submission" date="2024-01" db="EMBL/GenBank/DDBJ databases">
        <title>Uliginosibacterium soil sp. nov.</title>
        <authorList>
            <person name="Lv Y."/>
        </authorList>
    </citation>
    <scope>NUCLEOTIDE SEQUENCE [LARGE SCALE GENOMIC DNA]</scope>
    <source>
        <strain evidence="7 8">H3</strain>
    </source>
</reference>
<protein>
    <submittedName>
        <fullName evidence="7">LLM class flavin-dependent oxidoreductase</fullName>
        <ecNumber evidence="7">1.-.-.-</ecNumber>
    </submittedName>
</protein>
<evidence type="ECO:0000256" key="1">
    <source>
        <dbReference type="ARBA" id="ARBA00022630"/>
    </source>
</evidence>
<accession>A0ABU6K4F7</accession>
<dbReference type="GO" id="GO:0016491">
    <property type="term" value="F:oxidoreductase activity"/>
    <property type="evidence" value="ECO:0007669"/>
    <property type="project" value="UniProtKB-KW"/>
</dbReference>
<evidence type="ECO:0000259" key="6">
    <source>
        <dbReference type="Pfam" id="PF00296"/>
    </source>
</evidence>
<dbReference type="Gene3D" id="3.20.20.30">
    <property type="entry name" value="Luciferase-like domain"/>
    <property type="match status" value="1"/>
</dbReference>
<dbReference type="InterPro" id="IPR011251">
    <property type="entry name" value="Luciferase-like_dom"/>
</dbReference>
<gene>
    <name evidence="7" type="ORF">VVD49_11855</name>
</gene>
<dbReference type="SUPFAM" id="SSF51679">
    <property type="entry name" value="Bacterial luciferase-like"/>
    <property type="match status" value="1"/>
</dbReference>
<dbReference type="InterPro" id="IPR036661">
    <property type="entry name" value="Luciferase-like_sf"/>
</dbReference>
<sequence>MANKAKQLALGLFIRAHGHHLAAWKQPNVPNEAGLTLAHYRNIVTTAERAKLDFVFLADSMGVRASVQPDAAFERTPHLTHFEPITLLSALATFTQHIGLVATASTTYYEPFHVARLFASLDYLSGGRAAWNVVTSNGVGEAENFSAQAHPKHDARYARAIEFLDVVKKLWDSWEDDAFTWNENSGVVFDKSKLHQPNHVGEHFSVAGPLNVSRPPQGHPIIVQAGGSGPGIELAALTADVVFAVHPTLADGQAFYSKLKGRLSDAGRDPASLKIMPGIFPVVGRSRAEADEKYAQLQESLDPVLAISQLSNLLDGVDLSGYPLDGPVPDLPGTNASVTRLKVLRETAERDGLNLLQLAQRIAGSRGHHQVFGTAADIADRMEEWFHKEAADGFNLLPATLPGGLEDFAELVVPELQRRGLFRTEYSGASLRENLGLSRPVHPALRTSSAA</sequence>
<name>A0ABU6K4F7_9RHOO</name>
<keyword evidence="3 7" id="KW-0560">Oxidoreductase</keyword>
<dbReference type="RefSeq" id="WP_327599387.1">
    <property type="nucleotide sequence ID" value="NZ_JAYXHS010000002.1"/>
</dbReference>
<keyword evidence="1" id="KW-0285">Flavoprotein</keyword>
<dbReference type="PANTHER" id="PTHR30011:SF16">
    <property type="entry name" value="C2H2 FINGER DOMAIN TRANSCRIPTION FACTOR (EUROFUNG)-RELATED"/>
    <property type="match status" value="1"/>
</dbReference>
<dbReference type="PANTHER" id="PTHR30011">
    <property type="entry name" value="ALKANESULFONATE MONOOXYGENASE-RELATED"/>
    <property type="match status" value="1"/>
</dbReference>
<dbReference type="EC" id="1.-.-.-" evidence="7"/>
<dbReference type="EMBL" id="JAYXHS010000002">
    <property type="protein sequence ID" value="MEC5386421.1"/>
    <property type="molecule type" value="Genomic_DNA"/>
</dbReference>
<evidence type="ECO:0000313" key="8">
    <source>
        <dbReference type="Proteomes" id="UP001331561"/>
    </source>
</evidence>
<comment type="similarity">
    <text evidence="5">Belongs to the NtaA/SnaA/DszA monooxygenase family.</text>
</comment>
<dbReference type="CDD" id="cd01095">
    <property type="entry name" value="Nitrilotriacetate_monoxgenase"/>
    <property type="match status" value="1"/>
</dbReference>
<keyword evidence="4" id="KW-0503">Monooxygenase</keyword>
<dbReference type="Pfam" id="PF00296">
    <property type="entry name" value="Bac_luciferase"/>
    <property type="match status" value="1"/>
</dbReference>
<evidence type="ECO:0000313" key="7">
    <source>
        <dbReference type="EMBL" id="MEC5386421.1"/>
    </source>
</evidence>
<evidence type="ECO:0000256" key="5">
    <source>
        <dbReference type="ARBA" id="ARBA00033748"/>
    </source>
</evidence>
<dbReference type="PIRSF" id="PIRSF000337">
    <property type="entry name" value="NTA_MOA"/>
    <property type="match status" value="1"/>
</dbReference>
<organism evidence="7 8">
    <name type="scientific">Uliginosibacterium silvisoli</name>
    <dbReference type="NCBI Taxonomy" id="3114758"/>
    <lineage>
        <taxon>Bacteria</taxon>
        <taxon>Pseudomonadati</taxon>
        <taxon>Pseudomonadota</taxon>
        <taxon>Betaproteobacteria</taxon>
        <taxon>Rhodocyclales</taxon>
        <taxon>Zoogloeaceae</taxon>
        <taxon>Uliginosibacterium</taxon>
    </lineage>
</organism>
<dbReference type="Proteomes" id="UP001331561">
    <property type="component" value="Unassembled WGS sequence"/>
</dbReference>
<evidence type="ECO:0000256" key="4">
    <source>
        <dbReference type="ARBA" id="ARBA00023033"/>
    </source>
</evidence>